<comment type="pathway">
    <text evidence="1 5">Glycan metabolism; L-arabinan degradation.</text>
</comment>
<keyword evidence="7" id="KW-1185">Reference proteome</keyword>
<comment type="similarity">
    <text evidence="2 5">Belongs to the glycosyl hydrolase 43 family.</text>
</comment>
<dbReference type="PANTHER" id="PTHR43301:SF3">
    <property type="entry name" value="ARABINAN ENDO-1,5-ALPHA-L-ARABINOSIDASE A-RELATED"/>
    <property type="match status" value="1"/>
</dbReference>
<sequence>MFNTEAFESVDFYEIDWNLKGQLWAHDPVFSKEGDRWYIFHTGKGVQMKSSEDGANWKAEGSIFPSLPKWCKAYVPEKEDESLWAPDISLYNGVYYLYYSVSTFGKNTSAIGLVTNTTLDPNHPDYGWKDKGHVIHSTAEDNYNAIDPNLIVDHQGQPWLNFGSFWSGNKLIKLDPKTMKPQEGAELLSISSRTEQPNTIEAPFIVYRNGYYYQFVSHDFCCRGVDSTYNIVVGRSKDITGPYMDKAGVSMMEGGGTLIDAGDNRWIGPGHCAVYFSGDGESSILVNHAYDALNEGKPTLQIRPLYWDKDWPYLKK</sequence>
<evidence type="ECO:0000313" key="6">
    <source>
        <dbReference type="EMBL" id="MBM7571486.1"/>
    </source>
</evidence>
<evidence type="ECO:0000313" key="7">
    <source>
        <dbReference type="Proteomes" id="UP001296943"/>
    </source>
</evidence>
<comment type="catalytic activity">
    <reaction evidence="5">
        <text>Endohydrolysis of (1-&gt;5)-alpha-arabinofuranosidic linkages in (1-&gt;5)-arabinans.</text>
        <dbReference type="EC" id="3.2.1.99"/>
    </reaction>
</comment>
<reference evidence="6 7" key="1">
    <citation type="submission" date="2021-01" db="EMBL/GenBank/DDBJ databases">
        <title>Genomic Encyclopedia of Type Strains, Phase IV (KMG-IV): sequencing the most valuable type-strain genomes for metagenomic binning, comparative biology and taxonomic classification.</title>
        <authorList>
            <person name="Goeker M."/>
        </authorList>
    </citation>
    <scope>NUCLEOTIDE SEQUENCE [LARGE SCALE GENOMIC DNA]</scope>
    <source>
        <strain evidence="6 7">DSM 23711</strain>
    </source>
</reference>
<evidence type="ECO:0000256" key="4">
    <source>
        <dbReference type="ARBA" id="ARBA00023295"/>
    </source>
</evidence>
<dbReference type="RefSeq" id="WP_204499135.1">
    <property type="nucleotide sequence ID" value="NZ_JAFBDR010000009.1"/>
</dbReference>
<accession>A0ABS2N070</accession>
<dbReference type="Proteomes" id="UP001296943">
    <property type="component" value="Unassembled WGS sequence"/>
</dbReference>
<dbReference type="EMBL" id="JAFBDR010000009">
    <property type="protein sequence ID" value="MBM7571486.1"/>
    <property type="molecule type" value="Genomic_DNA"/>
</dbReference>
<dbReference type="InterPro" id="IPR016840">
    <property type="entry name" value="Glyco_hydro_43_endo_a_Ara-ase"/>
</dbReference>
<evidence type="ECO:0000256" key="5">
    <source>
        <dbReference type="PIRNR" id="PIRNR026534"/>
    </source>
</evidence>
<proteinExistence type="inferred from homology"/>
<dbReference type="CDD" id="cd08998">
    <property type="entry name" value="GH43_Arb43a-like"/>
    <property type="match status" value="1"/>
</dbReference>
<evidence type="ECO:0000256" key="2">
    <source>
        <dbReference type="ARBA" id="ARBA00009865"/>
    </source>
</evidence>
<evidence type="ECO:0000256" key="1">
    <source>
        <dbReference type="ARBA" id="ARBA00004834"/>
    </source>
</evidence>
<dbReference type="PANTHER" id="PTHR43301">
    <property type="entry name" value="ARABINAN ENDO-1,5-ALPHA-L-ARABINOSIDASE"/>
    <property type="match status" value="1"/>
</dbReference>
<dbReference type="Gene3D" id="2.115.10.20">
    <property type="entry name" value="Glycosyl hydrolase domain, family 43"/>
    <property type="match status" value="1"/>
</dbReference>
<comment type="caution">
    <text evidence="6">The sequence shown here is derived from an EMBL/GenBank/DDBJ whole genome shotgun (WGS) entry which is preliminary data.</text>
</comment>
<evidence type="ECO:0000256" key="3">
    <source>
        <dbReference type="ARBA" id="ARBA00022801"/>
    </source>
</evidence>
<gene>
    <name evidence="6" type="ORF">JOC48_001982</name>
</gene>
<organism evidence="6 7">
    <name type="scientific">Aquibacillus albus</name>
    <dbReference type="NCBI Taxonomy" id="1168171"/>
    <lineage>
        <taxon>Bacteria</taxon>
        <taxon>Bacillati</taxon>
        <taxon>Bacillota</taxon>
        <taxon>Bacilli</taxon>
        <taxon>Bacillales</taxon>
        <taxon>Bacillaceae</taxon>
        <taxon>Aquibacillus</taxon>
    </lineage>
</organism>
<name>A0ABS2N070_9BACI</name>
<keyword evidence="3 5" id="KW-0378">Hydrolase</keyword>
<dbReference type="GO" id="GO:0046558">
    <property type="term" value="F:arabinan endo-1,5-alpha-L-arabinosidase activity"/>
    <property type="evidence" value="ECO:0007669"/>
    <property type="project" value="UniProtKB-EC"/>
</dbReference>
<protein>
    <recommendedName>
        <fullName evidence="5">Endo-alpha-(1-&gt;5)-L-arabinanase</fullName>
        <ecNumber evidence="5">3.2.1.99</ecNumber>
    </recommendedName>
</protein>
<dbReference type="SUPFAM" id="SSF75005">
    <property type="entry name" value="Arabinanase/levansucrase/invertase"/>
    <property type="match status" value="1"/>
</dbReference>
<dbReference type="Pfam" id="PF04616">
    <property type="entry name" value="Glyco_hydro_43"/>
    <property type="match status" value="1"/>
</dbReference>
<dbReference type="InterPro" id="IPR050727">
    <property type="entry name" value="GH43_arabinanases"/>
</dbReference>
<dbReference type="EC" id="3.2.1.99" evidence="5"/>
<keyword evidence="4 5" id="KW-0326">Glycosidase</keyword>
<dbReference type="InterPro" id="IPR023296">
    <property type="entry name" value="Glyco_hydro_beta-prop_sf"/>
</dbReference>
<dbReference type="PIRSF" id="PIRSF026534">
    <property type="entry name" value="Endo_alpha-L-arabinosidase"/>
    <property type="match status" value="1"/>
</dbReference>
<dbReference type="InterPro" id="IPR006710">
    <property type="entry name" value="Glyco_hydro_43"/>
</dbReference>